<evidence type="ECO:0000259" key="1">
    <source>
        <dbReference type="Pfam" id="PF12680"/>
    </source>
</evidence>
<dbReference type="Gene3D" id="3.10.450.50">
    <property type="match status" value="1"/>
</dbReference>
<dbReference type="AlphaFoldDB" id="A0AAI8VNR1"/>
<protein>
    <submittedName>
        <fullName evidence="2">Uu.00g091330.m01.CDS01</fullName>
    </submittedName>
</protein>
<dbReference type="Pfam" id="PF12680">
    <property type="entry name" value="SnoaL_2"/>
    <property type="match status" value="1"/>
</dbReference>
<dbReference type="InterPro" id="IPR037401">
    <property type="entry name" value="SnoaL-like"/>
</dbReference>
<comment type="caution">
    <text evidence="2">The sequence shown here is derived from an EMBL/GenBank/DDBJ whole genome shotgun (WGS) entry which is preliminary data.</text>
</comment>
<dbReference type="Proteomes" id="UP001295740">
    <property type="component" value="Unassembled WGS sequence"/>
</dbReference>
<evidence type="ECO:0000313" key="3">
    <source>
        <dbReference type="Proteomes" id="UP001295740"/>
    </source>
</evidence>
<accession>A0AAI8VNR1</accession>
<proteinExistence type="predicted"/>
<sequence length="153" mass="17420">MSQPTSSSAPSRRRQTALAVIDAYNSWTMEKIMAVRSDDCITQVLPKSLGRPAMDNAAYEVFFAGMLPHFRDFKVEVNEVFEDDRANNVVLWARSTATTDIGPYANEYMLIFHFNEAGDKVTRFFEWVDSANTQAFFPKLREHVARKQAEGDV</sequence>
<dbReference type="InterPro" id="IPR050977">
    <property type="entry name" value="Fungal_Meroterpenoid_Isomerase"/>
</dbReference>
<name>A0AAI8VNR1_9PEZI</name>
<feature type="domain" description="SnoaL-like" evidence="1">
    <location>
        <begin position="19"/>
        <end position="123"/>
    </location>
</feature>
<gene>
    <name evidence="2" type="ORF">KHLLAP_LOCUS8415</name>
</gene>
<organism evidence="2 3">
    <name type="scientific">Anthostomella pinea</name>
    <dbReference type="NCBI Taxonomy" id="933095"/>
    <lineage>
        <taxon>Eukaryota</taxon>
        <taxon>Fungi</taxon>
        <taxon>Dikarya</taxon>
        <taxon>Ascomycota</taxon>
        <taxon>Pezizomycotina</taxon>
        <taxon>Sordariomycetes</taxon>
        <taxon>Xylariomycetidae</taxon>
        <taxon>Xylariales</taxon>
        <taxon>Xylariaceae</taxon>
        <taxon>Anthostomella</taxon>
    </lineage>
</organism>
<dbReference type="InterPro" id="IPR032710">
    <property type="entry name" value="NTF2-like_dom_sf"/>
</dbReference>
<dbReference type="SUPFAM" id="SSF54427">
    <property type="entry name" value="NTF2-like"/>
    <property type="match status" value="1"/>
</dbReference>
<dbReference type="PANTHER" id="PTHR39598">
    <property type="entry name" value="AUSTINOL SYNTHESIS PROTEIN F-RELATED"/>
    <property type="match status" value="1"/>
</dbReference>
<dbReference type="PANTHER" id="PTHR39598:SF1">
    <property type="entry name" value="AUSTINOID BIOSYNTHESIS CLUSTERS PROTEIN F-RELATED"/>
    <property type="match status" value="1"/>
</dbReference>
<keyword evidence="3" id="KW-1185">Reference proteome</keyword>
<dbReference type="EMBL" id="CAUWAG010000010">
    <property type="protein sequence ID" value="CAJ2507947.1"/>
    <property type="molecule type" value="Genomic_DNA"/>
</dbReference>
<evidence type="ECO:0000313" key="2">
    <source>
        <dbReference type="EMBL" id="CAJ2507947.1"/>
    </source>
</evidence>
<reference evidence="2" key="1">
    <citation type="submission" date="2023-10" db="EMBL/GenBank/DDBJ databases">
        <authorList>
            <person name="Hackl T."/>
        </authorList>
    </citation>
    <scope>NUCLEOTIDE SEQUENCE</scope>
</reference>